<evidence type="ECO:0000313" key="3">
    <source>
        <dbReference type="Proteomes" id="UP000033035"/>
    </source>
</evidence>
<sequence length="903" mass="104136">MTLYIILFFIALCTGMALSVYTFGTGGKRKHIFQNIYFSVEDTDGVGVLYTKTGEYSAVLKIENPVQKYSADIDSYYDFTHLFSALAQTLGEGYALHKQDIFVRKQFANEPEHNQEFLSASYFRYFNGRPYTDSLCYLTITQEAKKSRLFSYDSKKWRDFLVKIYKVRDLLRDSGVQVKFLNKAEASEYVDRYFAMNFKDRTVSMTNVKADDETVSMGDKRCKVYSLVDVDCAALPSLIRPYTNIEVNNTEMPVDLVSVVDNIPNAETVVYNQIIFLPSQKRELALLDKKKNRHASIPNPSNQMAVEDIKQVQDVIARESKLLVYTHFNMVVGVPADTDLQKCTNHLENAFGRMGIHISKRAYNQLELFVSSFPGNCYSLNEEYDRFLTLSDAAVCLMYKERVQHSEETPIKIYYTDRQGVPVAIDITGKEGKNKLTDNSNFFCLGPSGSGKSFHMNSVVRQLHEQGTDVVMVDTGNSYEGLCEYFGGKYISYTEERPITMNPFRINREEMNVEKTGFLKNLVLLIWKGTQGTVTKTEDRLIEHVITEYYDAYFNGFEGFTPQQREDLRKSLVIDDRNSSEKRHESERERAVRIEGIIDEIEGRRKELKVEELSFNSFYEYSVQRIPDICEENRITGIDLSTYRYMMKDFYLGGNHEKTLNENMDSSLFDETFVVFEIDSIKDDPLLFPLVTLIIMDVFLQKMRIKKNRKVLVIEEAWKAIASPLMAEYIKFMYKTARKFWASVGVVTQEIQDIIGSEIVKEAIINNSDVVMLLDQSKFKERFDTIKTILGLTDVDCKKIFTINRLENKEGRSFFREVFIRRGTTSGVYGVEEPRECYMTYTTERAEKEALKLYKRELQCSHQEAIEAYCRDWNTSGIGKALPFAQKVNEAGCVLNLTTKITS</sequence>
<dbReference type="Gene3D" id="3.40.50.300">
    <property type="entry name" value="P-loop containing nucleotide triphosphate hydrolases"/>
    <property type="match status" value="2"/>
</dbReference>
<accession>A0A0F5JTI9</accession>
<dbReference type="PATRIC" id="fig|1203610.3.peg.58"/>
<dbReference type="SUPFAM" id="SSF52540">
    <property type="entry name" value="P-loop containing nucleoside triphosphate hydrolases"/>
    <property type="match status" value="1"/>
</dbReference>
<dbReference type="InterPro" id="IPR053155">
    <property type="entry name" value="F-pilin_assembly_TraC"/>
</dbReference>
<dbReference type="STRING" id="1203610.HMPREF1536_00056"/>
<dbReference type="InterPro" id="IPR043964">
    <property type="entry name" value="P-loop_TraG"/>
</dbReference>
<dbReference type="GeneID" id="99671778"/>
<dbReference type="Pfam" id="PF19044">
    <property type="entry name" value="P-loop_TraG"/>
    <property type="match status" value="2"/>
</dbReference>
<keyword evidence="3" id="KW-1185">Reference proteome</keyword>
<dbReference type="EMBL" id="AQHW01000001">
    <property type="protein sequence ID" value="KKB60682.1"/>
    <property type="molecule type" value="Genomic_DNA"/>
</dbReference>
<dbReference type="InterPro" id="IPR027417">
    <property type="entry name" value="P-loop_NTPase"/>
</dbReference>
<protein>
    <recommendedName>
        <fullName evidence="1">TraG P-loop domain-containing protein</fullName>
    </recommendedName>
</protein>
<gene>
    <name evidence="2" type="ORF">HMPREF1536_00056</name>
</gene>
<comment type="caution">
    <text evidence="2">The sequence shown here is derived from an EMBL/GenBank/DDBJ whole genome shotgun (WGS) entry which is preliminary data.</text>
</comment>
<dbReference type="Proteomes" id="UP000033035">
    <property type="component" value="Unassembled WGS sequence"/>
</dbReference>
<feature type="domain" description="TraG P-loop" evidence="1">
    <location>
        <begin position="415"/>
        <end position="552"/>
    </location>
</feature>
<evidence type="ECO:0000259" key="1">
    <source>
        <dbReference type="Pfam" id="PF19044"/>
    </source>
</evidence>
<dbReference type="AlphaFoldDB" id="A0A0F5JTI9"/>
<dbReference type="RefSeq" id="WP_004322061.1">
    <property type="nucleotide sequence ID" value="NZ_AUAE01000033.1"/>
</dbReference>
<organism evidence="2 3">
    <name type="scientific">Parabacteroides gordonii MS-1 = DSM 23371</name>
    <dbReference type="NCBI Taxonomy" id="1203610"/>
    <lineage>
        <taxon>Bacteria</taxon>
        <taxon>Pseudomonadati</taxon>
        <taxon>Bacteroidota</taxon>
        <taxon>Bacteroidia</taxon>
        <taxon>Bacteroidales</taxon>
        <taxon>Tannerellaceae</taxon>
        <taxon>Parabacteroides</taxon>
    </lineage>
</organism>
<feature type="domain" description="TraG P-loop" evidence="1">
    <location>
        <begin position="580"/>
        <end position="870"/>
    </location>
</feature>
<name>A0A0F5JTI9_9BACT</name>
<dbReference type="PANTHER" id="PTHR38467">
    <property type="match status" value="1"/>
</dbReference>
<dbReference type="HOGENOM" id="CLU_015522_2_0_10"/>
<evidence type="ECO:0000313" key="2">
    <source>
        <dbReference type="EMBL" id="KKB60682.1"/>
    </source>
</evidence>
<reference evidence="2 3" key="1">
    <citation type="submission" date="2013-04" db="EMBL/GenBank/DDBJ databases">
        <title>The Genome Sequence of Parabacteroides gordonii DSM 23371.</title>
        <authorList>
            <consortium name="The Broad Institute Genomics Platform"/>
            <person name="Earl A."/>
            <person name="Ward D."/>
            <person name="Feldgarden M."/>
            <person name="Gevers D."/>
            <person name="Martens E."/>
            <person name="Sakamoto M."/>
            <person name="Benno Y."/>
            <person name="Suzuki N."/>
            <person name="Matsunaga N."/>
            <person name="Koshihara K."/>
            <person name="Seki M."/>
            <person name="Komiya H."/>
            <person name="Walker B."/>
            <person name="Young S."/>
            <person name="Zeng Q."/>
            <person name="Gargeya S."/>
            <person name="Fitzgerald M."/>
            <person name="Haas B."/>
            <person name="Abouelleil A."/>
            <person name="Allen A.W."/>
            <person name="Alvarado L."/>
            <person name="Arachchi H.M."/>
            <person name="Berlin A.M."/>
            <person name="Chapman S.B."/>
            <person name="Gainer-Dewar J."/>
            <person name="Goldberg J."/>
            <person name="Griggs A."/>
            <person name="Gujja S."/>
            <person name="Hansen M."/>
            <person name="Howarth C."/>
            <person name="Imamovic A."/>
            <person name="Ireland A."/>
            <person name="Larimer J."/>
            <person name="McCowan C."/>
            <person name="Murphy C."/>
            <person name="Pearson M."/>
            <person name="Poon T.W."/>
            <person name="Priest M."/>
            <person name="Roberts A."/>
            <person name="Saif S."/>
            <person name="Shea T."/>
            <person name="Sisk P."/>
            <person name="Sykes S."/>
            <person name="Wortman J."/>
            <person name="Nusbaum C."/>
            <person name="Birren B."/>
        </authorList>
    </citation>
    <scope>NUCLEOTIDE SEQUENCE [LARGE SCALE GENOMIC DNA]</scope>
    <source>
        <strain evidence="2 3">MS-1</strain>
    </source>
</reference>
<dbReference type="PANTHER" id="PTHR38467:SF1">
    <property type="entry name" value="CONJUGATIVE TRANSFER: ASSEMBLY"/>
    <property type="match status" value="1"/>
</dbReference>
<proteinExistence type="predicted"/>